<comment type="caution">
    <text evidence="1">The sequence shown here is derived from an EMBL/GenBank/DDBJ whole genome shotgun (WGS) entry which is preliminary data.</text>
</comment>
<reference evidence="1 2" key="1">
    <citation type="journal article" date="2019" name="mSystems">
        <title>Life at home and on the roam: Genomic adaptions reflect the dual lifestyle of an intracellular, facultative symbiont.</title>
        <authorList>
            <person name="Burgsdorf I."/>
        </authorList>
    </citation>
    <scope>NUCLEOTIDE SEQUENCE [LARGE SCALE GENOMIC DNA]</scope>
    <source>
        <strain evidence="1">277cV</strain>
    </source>
</reference>
<dbReference type="SUPFAM" id="SSF52540">
    <property type="entry name" value="P-loop containing nucleoside triphosphate hydrolases"/>
    <property type="match status" value="1"/>
</dbReference>
<accession>A0A524RP17</accession>
<dbReference type="AlphaFoldDB" id="A0A524RP17"/>
<evidence type="ECO:0000313" key="2">
    <source>
        <dbReference type="Proteomes" id="UP000317990"/>
    </source>
</evidence>
<sequence>MDRELEGLSPWNNEEQRHEEFSLQALQVIGRLCCLDKPLILVFDQLEGLWLEGNRSVLLKFGEAIKELFTHVPYALILVTLFPDRWQQFQQDFDGSITGRVAQQVIQLEPPRPDQIEEILDLRLKPLETTALDLFSSAELESITRQASIRSCLNRARAVFEHRVRRVPLPPPSPPPVVESQSKGGLVVNQRLLHLEQQWDHILQRLERLESGQTVSAGADRTSSKPAASWRSLDRDEICDTEVRLPAAGLREEPSGSGRDSTAYEELFRRYRDSALDTLRWRWEQPQIIDESDDAGKLRQICLGYQQIRPLELRKLRLGNLRVPDNILIKTSKAQRCIAFLHVVNSSSVGARLRNLNTLVLRHPQVQFILMRDHSSPPIQSPMASNLLQAFLNASGGSCSRTSHCPLDLERRVALEFVHQMVNDIINRELDLPLRHGLQILASHEPRNWVVMLLHPSLVA</sequence>
<proteinExistence type="predicted"/>
<dbReference type="EMBL" id="SRMO01000054">
    <property type="protein sequence ID" value="TGG93094.1"/>
    <property type="molecule type" value="Genomic_DNA"/>
</dbReference>
<dbReference type="InterPro" id="IPR027417">
    <property type="entry name" value="P-loop_NTPase"/>
</dbReference>
<gene>
    <name evidence="1" type="ORF">ERJ67_04900</name>
</gene>
<dbReference type="Proteomes" id="UP000317990">
    <property type="component" value="Unassembled WGS sequence"/>
</dbReference>
<name>A0A524RP17_9CHRO</name>
<organism evidence="1 2">
    <name type="scientific">Aphanocapsa feldmannii 277cV</name>
    <dbReference type="NCBI Taxonomy" id="2507553"/>
    <lineage>
        <taxon>Bacteria</taxon>
        <taxon>Bacillati</taxon>
        <taxon>Cyanobacteriota</taxon>
        <taxon>Cyanophyceae</taxon>
        <taxon>Oscillatoriophycideae</taxon>
        <taxon>Chroococcales</taxon>
        <taxon>Microcystaceae</taxon>
        <taxon>Aphanocapsa</taxon>
    </lineage>
</organism>
<protein>
    <submittedName>
        <fullName evidence="1">Uncharacterized protein</fullName>
    </submittedName>
</protein>
<evidence type="ECO:0000313" key="1">
    <source>
        <dbReference type="EMBL" id="TGG93094.1"/>
    </source>
</evidence>